<evidence type="ECO:0000313" key="2">
    <source>
        <dbReference type="EMBL" id="KAL0454050.1"/>
    </source>
</evidence>
<organism evidence="2">
    <name type="scientific">Sesamum latifolium</name>
    <dbReference type="NCBI Taxonomy" id="2727402"/>
    <lineage>
        <taxon>Eukaryota</taxon>
        <taxon>Viridiplantae</taxon>
        <taxon>Streptophyta</taxon>
        <taxon>Embryophyta</taxon>
        <taxon>Tracheophyta</taxon>
        <taxon>Spermatophyta</taxon>
        <taxon>Magnoliopsida</taxon>
        <taxon>eudicotyledons</taxon>
        <taxon>Gunneridae</taxon>
        <taxon>Pentapetalae</taxon>
        <taxon>asterids</taxon>
        <taxon>lamiids</taxon>
        <taxon>Lamiales</taxon>
        <taxon>Pedaliaceae</taxon>
        <taxon>Sesamum</taxon>
    </lineage>
</organism>
<comment type="caution">
    <text evidence="2">The sequence shown here is derived from an EMBL/GenBank/DDBJ whole genome shotgun (WGS) entry which is preliminary data.</text>
</comment>
<dbReference type="AlphaFoldDB" id="A0AAW2XQF5"/>
<reference evidence="2" key="1">
    <citation type="submission" date="2020-06" db="EMBL/GenBank/DDBJ databases">
        <authorList>
            <person name="Li T."/>
            <person name="Hu X."/>
            <person name="Zhang T."/>
            <person name="Song X."/>
            <person name="Zhang H."/>
            <person name="Dai N."/>
            <person name="Sheng W."/>
            <person name="Hou X."/>
            <person name="Wei L."/>
        </authorList>
    </citation>
    <scope>NUCLEOTIDE SEQUENCE</scope>
    <source>
        <strain evidence="2">KEN1</strain>
        <tissue evidence="2">Leaf</tissue>
    </source>
</reference>
<reference evidence="2" key="2">
    <citation type="journal article" date="2024" name="Plant">
        <title>Genomic evolution and insights into agronomic trait innovations of Sesamum species.</title>
        <authorList>
            <person name="Miao H."/>
            <person name="Wang L."/>
            <person name="Qu L."/>
            <person name="Liu H."/>
            <person name="Sun Y."/>
            <person name="Le M."/>
            <person name="Wang Q."/>
            <person name="Wei S."/>
            <person name="Zheng Y."/>
            <person name="Lin W."/>
            <person name="Duan Y."/>
            <person name="Cao H."/>
            <person name="Xiong S."/>
            <person name="Wang X."/>
            <person name="Wei L."/>
            <person name="Li C."/>
            <person name="Ma Q."/>
            <person name="Ju M."/>
            <person name="Zhao R."/>
            <person name="Li G."/>
            <person name="Mu C."/>
            <person name="Tian Q."/>
            <person name="Mei H."/>
            <person name="Zhang T."/>
            <person name="Gao T."/>
            <person name="Zhang H."/>
        </authorList>
    </citation>
    <scope>NUCLEOTIDE SEQUENCE</scope>
    <source>
        <strain evidence="2">KEN1</strain>
    </source>
</reference>
<feature type="region of interest" description="Disordered" evidence="1">
    <location>
        <begin position="1"/>
        <end position="37"/>
    </location>
</feature>
<sequence>MAREHRSFPAGQTASTVTSGMAGSTMRDANSDKKHRYEKVPRILPVLFRH</sequence>
<name>A0AAW2XQF5_9LAMI</name>
<feature type="compositionally biased region" description="Polar residues" evidence="1">
    <location>
        <begin position="10"/>
        <end position="22"/>
    </location>
</feature>
<gene>
    <name evidence="2" type="ORF">Slati_0744200</name>
</gene>
<evidence type="ECO:0000256" key="1">
    <source>
        <dbReference type="SAM" id="MobiDB-lite"/>
    </source>
</evidence>
<proteinExistence type="predicted"/>
<protein>
    <submittedName>
        <fullName evidence="2">Uncharacterized protein</fullName>
    </submittedName>
</protein>
<accession>A0AAW2XQF5</accession>
<dbReference type="EMBL" id="JACGWN010000003">
    <property type="protein sequence ID" value="KAL0454050.1"/>
    <property type="molecule type" value="Genomic_DNA"/>
</dbReference>